<name>A0A0M1VXE1_FUSVC</name>
<gene>
    <name evidence="1" type="ORF">FSCG_02036</name>
</gene>
<dbReference type="NCBIfam" id="NF007992">
    <property type="entry name" value="PRK10719.1-3"/>
    <property type="match status" value="1"/>
</dbReference>
<evidence type="ECO:0000313" key="2">
    <source>
        <dbReference type="Proteomes" id="UP000004925"/>
    </source>
</evidence>
<dbReference type="RefSeq" id="WP_008803663.1">
    <property type="nucleotide sequence ID" value="NZ_KQ235736.1"/>
</dbReference>
<dbReference type="PANTHER" id="PTHR32432:SF13">
    <property type="entry name" value="ETHANOLAMINE AMMONIA-LYASE REACTIVASE EUTA"/>
    <property type="match status" value="1"/>
</dbReference>
<dbReference type="HOGENOM" id="CLU_046255_0_0_0"/>
<dbReference type="Proteomes" id="UP000004925">
    <property type="component" value="Unassembled WGS sequence"/>
</dbReference>
<dbReference type="InterPro" id="IPR050696">
    <property type="entry name" value="FtsA/MreB"/>
</dbReference>
<evidence type="ECO:0008006" key="3">
    <source>
        <dbReference type="Google" id="ProtNLM"/>
    </source>
</evidence>
<dbReference type="Pfam" id="PF06277">
    <property type="entry name" value="EutA"/>
    <property type="match status" value="1"/>
</dbReference>
<organism evidence="1 2">
    <name type="scientific">Fusobacterium vincentii 4_1_13</name>
    <dbReference type="NCBI Taxonomy" id="469606"/>
    <lineage>
        <taxon>Bacteria</taxon>
        <taxon>Fusobacteriati</taxon>
        <taxon>Fusobacteriota</taxon>
        <taxon>Fusobacteriia</taxon>
        <taxon>Fusobacteriales</taxon>
        <taxon>Fusobacteriaceae</taxon>
        <taxon>Fusobacterium</taxon>
    </lineage>
</organism>
<reference evidence="1 2" key="1">
    <citation type="submission" date="2011-10" db="EMBL/GenBank/DDBJ databases">
        <title>The Genome Sequence of Fusobacterium sp. 4_1_13.</title>
        <authorList>
            <consortium name="The Broad Institute Genome Sequencing Platform"/>
            <person name="Earl A."/>
            <person name="Ward D."/>
            <person name="Feldgarden M."/>
            <person name="Gevers D."/>
            <person name="Strauss J."/>
            <person name="Ambrose C."/>
            <person name="Allen-Vercoe E."/>
            <person name="Young S.K."/>
            <person name="Zeng Q."/>
            <person name="Gargeya S."/>
            <person name="Fitzgerald M."/>
            <person name="Haas B."/>
            <person name="Abouelleil A."/>
            <person name="Alvarado L."/>
            <person name="Arachchi H.M."/>
            <person name="Berlin A."/>
            <person name="Brown A."/>
            <person name="Chapman S.B."/>
            <person name="Chen Z."/>
            <person name="Dunbar C."/>
            <person name="Freedman E."/>
            <person name="Gearin G."/>
            <person name="Goldberg J."/>
            <person name="Griggs A."/>
            <person name="Gujja S."/>
            <person name="Heiman D."/>
            <person name="Howarth C."/>
            <person name="Larson L."/>
            <person name="Lui A."/>
            <person name="MacDonald P.J."/>
            <person name="Montmayeur A."/>
            <person name="Murphy C."/>
            <person name="Neiman D."/>
            <person name="Pearson M."/>
            <person name="Priest M."/>
            <person name="Roberts A."/>
            <person name="Saif S."/>
            <person name="Shea T."/>
            <person name="Shenoy N."/>
            <person name="Sisk P."/>
            <person name="Stolte C."/>
            <person name="Sykes S."/>
            <person name="Wortman J."/>
            <person name="Nusbaum C."/>
            <person name="Birren B."/>
        </authorList>
    </citation>
    <scope>NUCLEOTIDE SEQUENCE [LARGE SCALE GENOMIC DNA]</scope>
    <source>
        <strain evidence="1 2">4_1_13</strain>
    </source>
</reference>
<evidence type="ECO:0000313" key="1">
    <source>
        <dbReference type="EMBL" id="EEO41323.1"/>
    </source>
</evidence>
<protein>
    <recommendedName>
        <fullName evidence="3">Ethanolamine ammonia-lyase reactivating factor EutA</fullName>
    </recommendedName>
</protein>
<proteinExistence type="predicted"/>
<comment type="caution">
    <text evidence="1">The sequence shown here is derived from an EMBL/GenBank/DDBJ whole genome shotgun (WGS) entry which is preliminary data.</text>
</comment>
<sequence length="476" mass="52149">MREEINSVGIDIGTSTTQVVFSKIVLENMSSGARIPQIKIVSKDVVYRSQIYFTPLVSQTEIDAQAVKKIVEEEYRKAGMTPSAISTGAVIITGETARKSNANEVLNALSGMAGDFVVATAGPDLESIIAGKGSGAMDFSEKRNTAIFNLDIGGGTTNICYFDKGKVMDTTCLDIGGRLIKINPATMTVEYISDKFTKLIANLGLNIRVGAKVEKSEIVKLCKEVADILLQAVYYKPKTKNYELLITYKDFHNKDNKLKYVSFSGGVADLIYDFYDGDDFKYGDIGIILGKEIKKAFDIAGVEYVRVGETIGATVVGAGNYTTEISGSTITYTDVDILPIKNIPVIKMNKEDEENLFEFKERLEQRLDWFRNNEGRQDVAIGIVGENNMKYKKIVSLAESISQVFKSVSRIIVVVESDIGKVLGQSLMLNTGGKVQIICVDSIKVNDGDYIDIGKPLGMGSVLPVVVKTLVLKNYR</sequence>
<dbReference type="InterPro" id="IPR009377">
    <property type="entry name" value="EutA"/>
</dbReference>
<dbReference type="SUPFAM" id="SSF53067">
    <property type="entry name" value="Actin-like ATPase domain"/>
    <property type="match status" value="1"/>
</dbReference>
<accession>A0A0M1VXE1</accession>
<dbReference type="InterPro" id="IPR043129">
    <property type="entry name" value="ATPase_NBD"/>
</dbReference>
<dbReference type="EMBL" id="ACDE02000016">
    <property type="protein sequence ID" value="EEO41323.1"/>
    <property type="molecule type" value="Genomic_DNA"/>
</dbReference>
<dbReference type="eggNOG" id="COG4819">
    <property type="taxonomic scope" value="Bacteria"/>
</dbReference>
<dbReference type="PIRSF" id="PIRSF012293">
    <property type="entry name" value="EutA"/>
    <property type="match status" value="1"/>
</dbReference>
<dbReference type="AlphaFoldDB" id="A0A0M1VXE1"/>
<dbReference type="PANTHER" id="PTHR32432">
    <property type="entry name" value="CELL DIVISION PROTEIN FTSA-RELATED"/>
    <property type="match status" value="1"/>
</dbReference>